<comment type="cofactor">
    <cofactor evidence="11">
        <name>Zn(2+)</name>
        <dbReference type="ChEBI" id="CHEBI:29105"/>
    </cofactor>
    <text evidence="11">Binds 1 zinc ion per subunit.</text>
</comment>
<reference evidence="12 13" key="1">
    <citation type="submission" date="2018-07" db="EMBL/GenBank/DDBJ databases">
        <title>Arthrobacter sp. nov., isolated from raw cow's milk with high bacterial count.</title>
        <authorList>
            <person name="Hahne J."/>
            <person name="Isele D."/>
            <person name="Lipski A."/>
        </authorList>
    </citation>
    <scope>NUCLEOTIDE SEQUENCE [LARGE SCALE GENOMIC DNA]</scope>
    <source>
        <strain evidence="12 13">JZ R-183</strain>
    </source>
</reference>
<dbReference type="PANTHER" id="PTHR33202">
    <property type="entry name" value="ZINC UPTAKE REGULATION PROTEIN"/>
    <property type="match status" value="1"/>
</dbReference>
<dbReference type="PANTHER" id="PTHR33202:SF18">
    <property type="entry name" value="TRANSCRIPTIONAL REGULATOR FURA"/>
    <property type="match status" value="1"/>
</dbReference>
<keyword evidence="6 11" id="KW-0862">Zinc</keyword>
<dbReference type="Gene3D" id="1.10.10.10">
    <property type="entry name" value="Winged helix-like DNA-binding domain superfamily/Winged helix DNA-binding domain"/>
    <property type="match status" value="1"/>
</dbReference>
<evidence type="ECO:0000256" key="7">
    <source>
        <dbReference type="ARBA" id="ARBA00023004"/>
    </source>
</evidence>
<dbReference type="GO" id="GO:1900376">
    <property type="term" value="P:regulation of secondary metabolite biosynthetic process"/>
    <property type="evidence" value="ECO:0007669"/>
    <property type="project" value="TreeGrafter"/>
</dbReference>
<keyword evidence="9" id="KW-0238">DNA-binding</keyword>
<dbReference type="InterPro" id="IPR002481">
    <property type="entry name" value="FUR"/>
</dbReference>
<name>A0A496PK41_9MICC</name>
<keyword evidence="8" id="KW-0805">Transcription regulation</keyword>
<evidence type="ECO:0000256" key="8">
    <source>
        <dbReference type="ARBA" id="ARBA00023015"/>
    </source>
</evidence>
<feature type="binding site" evidence="11">
    <location>
        <position position="72"/>
    </location>
    <ligand>
        <name>Zn(2+)</name>
        <dbReference type="ChEBI" id="CHEBI:29105"/>
    </ligand>
</feature>
<keyword evidence="13" id="KW-1185">Reference proteome</keyword>
<evidence type="ECO:0000256" key="1">
    <source>
        <dbReference type="ARBA" id="ARBA00004496"/>
    </source>
</evidence>
<dbReference type="Pfam" id="PF01475">
    <property type="entry name" value="FUR"/>
    <property type="match status" value="1"/>
</dbReference>
<accession>A0A496PK41</accession>
<evidence type="ECO:0000256" key="10">
    <source>
        <dbReference type="ARBA" id="ARBA00023163"/>
    </source>
</evidence>
<gene>
    <name evidence="12" type="ORF">DWQ67_05460</name>
</gene>
<feature type="binding site" evidence="11">
    <location>
        <position position="112"/>
    </location>
    <ligand>
        <name>Zn(2+)</name>
        <dbReference type="ChEBI" id="CHEBI:29105"/>
    </ligand>
</feature>
<proteinExistence type="inferred from homology"/>
<evidence type="ECO:0000256" key="11">
    <source>
        <dbReference type="PIRSR" id="PIRSR602481-1"/>
    </source>
</evidence>
<evidence type="ECO:0000256" key="3">
    <source>
        <dbReference type="ARBA" id="ARBA00022490"/>
    </source>
</evidence>
<protein>
    <submittedName>
        <fullName evidence="12">Transcriptional repressor</fullName>
    </submittedName>
</protein>
<dbReference type="Proteomes" id="UP000273119">
    <property type="component" value="Unassembled WGS sequence"/>
</dbReference>
<dbReference type="Gene3D" id="3.30.1490.190">
    <property type="match status" value="1"/>
</dbReference>
<dbReference type="GO" id="GO:0005737">
    <property type="term" value="C:cytoplasm"/>
    <property type="evidence" value="ECO:0007669"/>
    <property type="project" value="UniProtKB-SubCell"/>
</dbReference>
<sequence>MAAASTHPHATAEELHRASRGAIPDLALATTHMIVNDLTSSGLLRRLEVPHSASRYEPDLGDNHHHAQCVRCGRLEDVACAVGHAPCLTPTDTHGMNILVAEVLYRGICAACAAEDRTSDAPTTPEVEEHSHG</sequence>
<dbReference type="GO" id="GO:0008270">
    <property type="term" value="F:zinc ion binding"/>
    <property type="evidence" value="ECO:0007669"/>
    <property type="project" value="TreeGrafter"/>
</dbReference>
<feature type="binding site" evidence="11">
    <location>
        <position position="69"/>
    </location>
    <ligand>
        <name>Zn(2+)</name>
        <dbReference type="ChEBI" id="CHEBI:29105"/>
    </ligand>
</feature>
<dbReference type="AlphaFoldDB" id="A0A496PK41"/>
<evidence type="ECO:0000256" key="2">
    <source>
        <dbReference type="ARBA" id="ARBA00007957"/>
    </source>
</evidence>
<keyword evidence="3" id="KW-0963">Cytoplasm</keyword>
<evidence type="ECO:0000256" key="5">
    <source>
        <dbReference type="ARBA" id="ARBA00022723"/>
    </source>
</evidence>
<dbReference type="SUPFAM" id="SSF46785">
    <property type="entry name" value="Winged helix' DNA-binding domain"/>
    <property type="match status" value="1"/>
</dbReference>
<dbReference type="GO" id="GO:0000976">
    <property type="term" value="F:transcription cis-regulatory region binding"/>
    <property type="evidence" value="ECO:0007669"/>
    <property type="project" value="TreeGrafter"/>
</dbReference>
<keyword evidence="7" id="KW-0408">Iron</keyword>
<dbReference type="InterPro" id="IPR043135">
    <property type="entry name" value="Fur_C"/>
</dbReference>
<evidence type="ECO:0000256" key="9">
    <source>
        <dbReference type="ARBA" id="ARBA00023125"/>
    </source>
</evidence>
<keyword evidence="5 11" id="KW-0479">Metal-binding</keyword>
<feature type="binding site" evidence="11">
    <location>
        <position position="109"/>
    </location>
    <ligand>
        <name>Zn(2+)</name>
        <dbReference type="ChEBI" id="CHEBI:29105"/>
    </ligand>
</feature>
<comment type="similarity">
    <text evidence="2">Belongs to the Fur family.</text>
</comment>
<dbReference type="CDD" id="cd07153">
    <property type="entry name" value="Fur_like"/>
    <property type="match status" value="1"/>
</dbReference>
<evidence type="ECO:0000313" key="12">
    <source>
        <dbReference type="EMBL" id="RKW70869.1"/>
    </source>
</evidence>
<evidence type="ECO:0000256" key="4">
    <source>
        <dbReference type="ARBA" id="ARBA00022491"/>
    </source>
</evidence>
<comment type="caution">
    <text evidence="12">The sequence shown here is derived from an EMBL/GenBank/DDBJ whole genome shotgun (WGS) entry which is preliminary data.</text>
</comment>
<keyword evidence="10" id="KW-0804">Transcription</keyword>
<dbReference type="GO" id="GO:0045892">
    <property type="term" value="P:negative regulation of DNA-templated transcription"/>
    <property type="evidence" value="ECO:0007669"/>
    <property type="project" value="TreeGrafter"/>
</dbReference>
<comment type="subcellular location">
    <subcellularLocation>
        <location evidence="1">Cytoplasm</location>
    </subcellularLocation>
</comment>
<dbReference type="EMBL" id="QQXL01000003">
    <property type="protein sequence ID" value="RKW70869.1"/>
    <property type="molecule type" value="Genomic_DNA"/>
</dbReference>
<dbReference type="InterPro" id="IPR036390">
    <property type="entry name" value="WH_DNA-bd_sf"/>
</dbReference>
<dbReference type="InterPro" id="IPR036388">
    <property type="entry name" value="WH-like_DNA-bd_sf"/>
</dbReference>
<organism evidence="12 13">
    <name type="scientific">Galactobacter caseinivorans</name>
    <dbReference type="NCBI Taxonomy" id="2676123"/>
    <lineage>
        <taxon>Bacteria</taxon>
        <taxon>Bacillati</taxon>
        <taxon>Actinomycetota</taxon>
        <taxon>Actinomycetes</taxon>
        <taxon>Micrococcales</taxon>
        <taxon>Micrococcaceae</taxon>
        <taxon>Galactobacter</taxon>
    </lineage>
</organism>
<keyword evidence="4" id="KW-0678">Repressor</keyword>
<evidence type="ECO:0000256" key="6">
    <source>
        <dbReference type="ARBA" id="ARBA00022833"/>
    </source>
</evidence>
<evidence type="ECO:0000313" key="13">
    <source>
        <dbReference type="Proteomes" id="UP000273119"/>
    </source>
</evidence>
<dbReference type="GO" id="GO:0003700">
    <property type="term" value="F:DNA-binding transcription factor activity"/>
    <property type="evidence" value="ECO:0007669"/>
    <property type="project" value="InterPro"/>
</dbReference>